<dbReference type="InterPro" id="IPR003399">
    <property type="entry name" value="Mce/MlaD"/>
</dbReference>
<accession>A0A5S4FMA8</accession>
<organism evidence="3 4">
    <name type="scientific">Nonomuraea zeae</name>
    <dbReference type="NCBI Taxonomy" id="1642303"/>
    <lineage>
        <taxon>Bacteria</taxon>
        <taxon>Bacillati</taxon>
        <taxon>Actinomycetota</taxon>
        <taxon>Actinomycetes</taxon>
        <taxon>Streptosporangiales</taxon>
        <taxon>Streptosporangiaceae</taxon>
        <taxon>Nonomuraea</taxon>
    </lineage>
</organism>
<dbReference type="InterPro" id="IPR005693">
    <property type="entry name" value="Mce"/>
</dbReference>
<dbReference type="PANTHER" id="PTHR33371:SF4">
    <property type="entry name" value="INTERMEMBRANE PHOSPHOLIPID TRANSPORT SYSTEM BINDING PROTEIN MLAD"/>
    <property type="match status" value="1"/>
</dbReference>
<dbReference type="OrthoDB" id="3511513at2"/>
<dbReference type="InterPro" id="IPR052336">
    <property type="entry name" value="MlaD_Phospholipid_Transporter"/>
</dbReference>
<dbReference type="InterPro" id="IPR024516">
    <property type="entry name" value="Mce_C"/>
</dbReference>
<dbReference type="EMBL" id="VCKX01000290">
    <property type="protein sequence ID" value="TMR21739.1"/>
    <property type="molecule type" value="Genomic_DNA"/>
</dbReference>
<keyword evidence="4" id="KW-1185">Reference proteome</keyword>
<evidence type="ECO:0000259" key="1">
    <source>
        <dbReference type="Pfam" id="PF02470"/>
    </source>
</evidence>
<sequence>MRRLLAVLLTGALLASGCSVLGAQPYRLVAIFSKAPSLYEEARVKVMGLDAGYVDSIRIEGDRVRVELRVDREVPLPAGVKAVVAPQNTLGERNVVLYPPWKPGDQRIQPGATIPLERTDLPVEIDDALDAFTKLTDALDDEKLGDVAGELADGVRGRGKTINNAIADTAGLTGTLAKQDQQLVDLAKGLNKLATSLNRRERQVTGAIDSFAEASAILAEERRRLRGFISGMADFVRRGDVLIEQYSERLPQAAGTLAELVLTVRANSASMARAVKGAADFADVLIDSWDRKQHVLKIRVVLNAMTRAWLTPLFEALNLGRVPCLPSGLSNCPFERPADRQGGRR</sequence>
<proteinExistence type="predicted"/>
<dbReference type="NCBIfam" id="TIGR00996">
    <property type="entry name" value="Mtu_fam_mce"/>
    <property type="match status" value="1"/>
</dbReference>
<evidence type="ECO:0000259" key="2">
    <source>
        <dbReference type="Pfam" id="PF11887"/>
    </source>
</evidence>
<dbReference type="PANTHER" id="PTHR33371">
    <property type="entry name" value="INTERMEMBRANE PHOSPHOLIPID TRANSPORT SYSTEM BINDING PROTEIN MLAD-RELATED"/>
    <property type="match status" value="1"/>
</dbReference>
<feature type="domain" description="Mammalian cell entry C-terminal" evidence="2">
    <location>
        <begin position="106"/>
        <end position="282"/>
    </location>
</feature>
<feature type="domain" description="Mce/MlaD" evidence="1">
    <location>
        <begin position="25"/>
        <end position="99"/>
    </location>
</feature>
<protein>
    <submittedName>
        <fullName evidence="3">MCE family protein</fullName>
    </submittedName>
</protein>
<dbReference type="Pfam" id="PF11887">
    <property type="entry name" value="Mce4_CUP1"/>
    <property type="match status" value="1"/>
</dbReference>
<gene>
    <name evidence="3" type="ORF">ETD85_50520</name>
</gene>
<dbReference type="PROSITE" id="PS51257">
    <property type="entry name" value="PROKAR_LIPOPROTEIN"/>
    <property type="match status" value="1"/>
</dbReference>
<reference evidence="3 4" key="1">
    <citation type="submission" date="2019-05" db="EMBL/GenBank/DDBJ databases">
        <title>Draft genome sequence of Nonomuraea zeae DSM 100528.</title>
        <authorList>
            <person name="Saricaoglu S."/>
            <person name="Isik K."/>
        </authorList>
    </citation>
    <scope>NUCLEOTIDE SEQUENCE [LARGE SCALE GENOMIC DNA]</scope>
    <source>
        <strain evidence="3 4">DSM 100528</strain>
    </source>
</reference>
<dbReference type="RefSeq" id="WP_138696998.1">
    <property type="nucleotide sequence ID" value="NZ_JBHSAZ010000089.1"/>
</dbReference>
<comment type="caution">
    <text evidence="3">The sequence shown here is derived from an EMBL/GenBank/DDBJ whole genome shotgun (WGS) entry which is preliminary data.</text>
</comment>
<name>A0A5S4FMA8_9ACTN</name>
<dbReference type="Pfam" id="PF02470">
    <property type="entry name" value="MlaD"/>
    <property type="match status" value="1"/>
</dbReference>
<dbReference type="AlphaFoldDB" id="A0A5S4FMA8"/>
<dbReference type="Proteomes" id="UP000306628">
    <property type="component" value="Unassembled WGS sequence"/>
</dbReference>
<evidence type="ECO:0000313" key="4">
    <source>
        <dbReference type="Proteomes" id="UP000306628"/>
    </source>
</evidence>
<evidence type="ECO:0000313" key="3">
    <source>
        <dbReference type="EMBL" id="TMR21739.1"/>
    </source>
</evidence>